<dbReference type="AlphaFoldDB" id="A0A2Z2LEK5"/>
<keyword evidence="2" id="KW-1185">Reference proteome</keyword>
<sequence length="170" mass="18642">MSGRFVMPVKIQVSVTFGYSHGSAGLLRLVETAHLCLARLGRCVVEAQVRAELEQELRAIDAKWRSQVSEEAKLALGKELKAIDAKWRSQVSEEAKLALGKELKAIDTKWQSRIAEEAKLELARIAKELKRAAERCKVLGVIGERTTPSAEMIGVVAQSVICTSTQSLAI</sequence>
<dbReference type="EMBL" id="CP015994">
    <property type="protein sequence ID" value="ASI47814.1"/>
    <property type="molecule type" value="Genomic_DNA"/>
</dbReference>
<protein>
    <submittedName>
        <fullName evidence="1">Alp1</fullName>
    </submittedName>
</protein>
<dbReference type="KEGG" id="aoh:AOV_03175"/>
<accession>A0A2Z2LEK5</accession>
<evidence type="ECO:0000313" key="2">
    <source>
        <dbReference type="Proteomes" id="UP000259762"/>
    </source>
</evidence>
<evidence type="ECO:0000313" key="1">
    <source>
        <dbReference type="EMBL" id="ASI47814.1"/>
    </source>
</evidence>
<reference evidence="1 2" key="2">
    <citation type="journal article" date="2019" name="BMC Genomics">
        <title>The Anaplasma ovis genome reveals a high proportion of pseudogenes.</title>
        <authorList>
            <person name="Liu Z."/>
            <person name="Peasley A.M."/>
            <person name="Yang J."/>
            <person name="Li Y."/>
            <person name="Guan G."/>
            <person name="Luo J."/>
            <person name="Yin H."/>
            <person name="Brayton K.A."/>
        </authorList>
    </citation>
    <scope>NUCLEOTIDE SEQUENCE [LARGE SCALE GENOMIC DNA]</scope>
    <source>
        <strain evidence="1 2">Haibei</strain>
    </source>
</reference>
<reference evidence="2" key="1">
    <citation type="submission" date="2018-06" db="EMBL/GenBank/DDBJ databases">
        <title>The Anaplasma ovis genome reveals a high proportion of pseudogenes.</title>
        <authorList>
            <person name="Liu Z."/>
            <person name="Peasley A.M."/>
            <person name="Yang J."/>
            <person name="Li Y."/>
            <person name="Guan G."/>
            <person name="Luo J."/>
            <person name="Yin H."/>
            <person name="Brayton K.A."/>
        </authorList>
    </citation>
    <scope>NUCLEOTIDE SEQUENCE [LARGE SCALE GENOMIC DNA]</scope>
    <source>
        <strain evidence="2">Haibei</strain>
    </source>
</reference>
<dbReference type="OrthoDB" id="7165954at2"/>
<dbReference type="Proteomes" id="UP000259762">
    <property type="component" value="Chromosome"/>
</dbReference>
<name>A0A2Z2LEK5_9RICK</name>
<proteinExistence type="predicted"/>
<gene>
    <name evidence="1" type="primary">alp1</name>
    <name evidence="1" type="ORF">AOV_03175</name>
</gene>
<organism evidence="1 2">
    <name type="scientific">Anaplasma ovis str. Haibei</name>
    <dbReference type="NCBI Taxonomy" id="1248439"/>
    <lineage>
        <taxon>Bacteria</taxon>
        <taxon>Pseudomonadati</taxon>
        <taxon>Pseudomonadota</taxon>
        <taxon>Alphaproteobacteria</taxon>
        <taxon>Rickettsiales</taxon>
        <taxon>Anaplasmataceae</taxon>
        <taxon>Anaplasma</taxon>
    </lineage>
</organism>
<dbReference type="RefSeq" id="WP_117374451.1">
    <property type="nucleotide sequence ID" value="NZ_CP015994.1"/>
</dbReference>